<evidence type="ECO:0000256" key="1">
    <source>
        <dbReference type="SAM" id="MobiDB-lite"/>
    </source>
</evidence>
<sequence>MKSVEDAVGNAFIQLLAEEKGLDQEFVFGSPSVPHPPPRSFPFLVPCFCLSRSGVTLDRRPWILSSRIDSHPNNEAIQAFAKDVRRRKEQPQGSYDDFVELAASAAVHVLMYGPNSPDESRQDPASLTLYRKMLWLVKRASSGIPSDPVTGQQSAAENINGLEGIRRFENAGHQELLNEAYDSGYSAGFEAGIQAEAAKHQASSAQREGTYAQGFAAGQRRLMDSEIAFAFARGQVAEQQRIRAFLDEGTKQAGQVSKTSGGSRQSVTDFSEATRQTRPTDVSTTNTSARHYGHPSSRGSEFNHASPPVRPPEASVASEGLHSTPKNSLRAVAHDQAPVPIPEGTIKARRRVGRPRLHPGDVDGRHLVATCVFCGLELSQNSMLRHKRRHHAAELAAVGVPLNQFPCWWPGCGQLPDNLVLNQLTTHLQRKHNFTPPGESNAFTENLKYIGRMPIDLQISIIAEAAQQLNAVKLRIQNLEAQLRRRDPSFSSQHGLPDIHHLHETRRPVLSAILTNRERLPLIVQELRQLTRARGTRSQMRKDEGTWWEVADDLEAALDPSSKLAQAVIALSPPGDGPTVHLNLKALSDPPNMNDPSWRPQYALPFQPGWELEGLENDLDSVPVGSSVHRNNFRAVKPSPSHSMAAVLDEVEDEEEDLGYQKLMAEISRRVLDDKPQSDWDNTSSNEDGEDSGDAADEVVQQTLNQPTRREESRRRKRSVTTSSPPRRIKHRRDS</sequence>
<feature type="compositionally biased region" description="Polar residues" evidence="1">
    <location>
        <begin position="252"/>
        <end position="289"/>
    </location>
</feature>
<dbReference type="Proteomes" id="UP001265746">
    <property type="component" value="Unassembled WGS sequence"/>
</dbReference>
<dbReference type="EMBL" id="JAUJFL010000001">
    <property type="protein sequence ID" value="KAK2614691.1"/>
    <property type="molecule type" value="Genomic_DNA"/>
</dbReference>
<name>A0AAD9SQN5_PHOAM</name>
<feature type="region of interest" description="Disordered" evidence="1">
    <location>
        <begin position="250"/>
        <end position="325"/>
    </location>
</feature>
<evidence type="ECO:0000313" key="3">
    <source>
        <dbReference type="Proteomes" id="UP001265746"/>
    </source>
</evidence>
<feature type="compositionally biased region" description="Acidic residues" evidence="1">
    <location>
        <begin position="687"/>
        <end position="697"/>
    </location>
</feature>
<proteinExistence type="predicted"/>
<dbReference type="AlphaFoldDB" id="A0AAD9SQN5"/>
<protein>
    <submittedName>
        <fullName evidence="2">Uncharacterized protein</fullName>
    </submittedName>
</protein>
<gene>
    <name evidence="2" type="ORF">N8I77_001496</name>
</gene>
<evidence type="ECO:0000313" key="2">
    <source>
        <dbReference type="EMBL" id="KAK2614691.1"/>
    </source>
</evidence>
<feature type="region of interest" description="Disordered" evidence="1">
    <location>
        <begin position="673"/>
        <end position="735"/>
    </location>
</feature>
<accession>A0AAD9SQN5</accession>
<comment type="caution">
    <text evidence="2">The sequence shown here is derived from an EMBL/GenBank/DDBJ whole genome shotgun (WGS) entry which is preliminary data.</text>
</comment>
<reference evidence="2" key="1">
    <citation type="submission" date="2023-06" db="EMBL/GenBank/DDBJ databases">
        <authorList>
            <person name="Noh H."/>
        </authorList>
    </citation>
    <scope>NUCLEOTIDE SEQUENCE</scope>
    <source>
        <strain evidence="2">DUCC20226</strain>
    </source>
</reference>
<organism evidence="2 3">
    <name type="scientific">Phomopsis amygdali</name>
    <name type="common">Fusicoccum amygdali</name>
    <dbReference type="NCBI Taxonomy" id="1214568"/>
    <lineage>
        <taxon>Eukaryota</taxon>
        <taxon>Fungi</taxon>
        <taxon>Dikarya</taxon>
        <taxon>Ascomycota</taxon>
        <taxon>Pezizomycotina</taxon>
        <taxon>Sordariomycetes</taxon>
        <taxon>Sordariomycetidae</taxon>
        <taxon>Diaporthales</taxon>
        <taxon>Diaporthaceae</taxon>
        <taxon>Diaporthe</taxon>
    </lineage>
</organism>
<keyword evidence="3" id="KW-1185">Reference proteome</keyword>